<dbReference type="GO" id="GO:0008270">
    <property type="term" value="F:zinc ion binding"/>
    <property type="evidence" value="ECO:0007669"/>
    <property type="project" value="UniProtKB-UniRule"/>
</dbReference>
<keyword evidence="2 10" id="KW-0479">Metal-binding</keyword>
<feature type="chain" id="PRO_5040533669" description="Metalloendopeptidase" evidence="11">
    <location>
        <begin position="19"/>
        <end position="684"/>
    </location>
</feature>
<evidence type="ECO:0000256" key="11">
    <source>
        <dbReference type="RuleBase" id="RU361183"/>
    </source>
</evidence>
<feature type="binding site" evidence="10">
    <location>
        <position position="156"/>
    </location>
    <ligand>
        <name>Zn(2+)</name>
        <dbReference type="ChEBI" id="CHEBI:29105"/>
        <note>catalytic</note>
    </ligand>
</feature>
<protein>
    <recommendedName>
        <fullName evidence="11">Metalloendopeptidase</fullName>
        <ecNumber evidence="11">3.4.24.-</ecNumber>
    </recommendedName>
</protein>
<evidence type="ECO:0000313" key="15">
    <source>
        <dbReference type="EMBL" id="KAJ8354787.1"/>
    </source>
</evidence>
<evidence type="ECO:0000256" key="9">
    <source>
        <dbReference type="ARBA" id="ARBA00023180"/>
    </source>
</evidence>
<dbReference type="InterPro" id="IPR013320">
    <property type="entry name" value="ConA-like_dom_sf"/>
</dbReference>
<dbReference type="FunFam" id="3.40.390.10:FF:000015">
    <property type="entry name" value="Meprin A subunit"/>
    <property type="match status" value="1"/>
</dbReference>
<comment type="caution">
    <text evidence="10">Lacks conserved residue(s) required for the propagation of feature annotation.</text>
</comment>
<reference evidence="15" key="1">
    <citation type="journal article" date="2023" name="Science">
        <title>Genome structures resolve the early diversification of teleost fishes.</title>
        <authorList>
            <person name="Parey E."/>
            <person name="Louis A."/>
            <person name="Montfort J."/>
            <person name="Bouchez O."/>
            <person name="Roques C."/>
            <person name="Iampietro C."/>
            <person name="Lluch J."/>
            <person name="Castinel A."/>
            <person name="Donnadieu C."/>
            <person name="Desvignes T."/>
            <person name="Floi Bucao C."/>
            <person name="Jouanno E."/>
            <person name="Wen M."/>
            <person name="Mejri S."/>
            <person name="Dirks R."/>
            <person name="Jansen H."/>
            <person name="Henkel C."/>
            <person name="Chen W.J."/>
            <person name="Zahm M."/>
            <person name="Cabau C."/>
            <person name="Klopp C."/>
            <person name="Thompson A.W."/>
            <person name="Robinson-Rechavi M."/>
            <person name="Braasch I."/>
            <person name="Lecointre G."/>
            <person name="Bobe J."/>
            <person name="Postlethwait J.H."/>
            <person name="Berthelot C."/>
            <person name="Roest Crollius H."/>
            <person name="Guiguen Y."/>
        </authorList>
    </citation>
    <scope>NUCLEOTIDE SEQUENCE</scope>
    <source>
        <strain evidence="15">WJC10195</strain>
    </source>
</reference>
<dbReference type="Proteomes" id="UP001152622">
    <property type="component" value="Chromosome 7"/>
</dbReference>
<sequence length="684" mass="77164">MHFLILLFVGLTIKQSLSKPRQSLKDNVKVLDRDIDEINQGLNLIEGDILKIQQRSTISDTQYRWETPVPYTFDAGLDVNAKGVILRAFDQFGLKSCIDFKLRDTEQNYISFQDVSGCSSYVGNNHVGEQILSIGQYCDHIDIVEHELLHALGFFHEHSRYDRDNYVTIVWENILKVRKVNFKKALENETTTHGTPYDYNSVMHYDQFAFGIGNRITIITKLPEFQNKIGQRLDMSHYDAVELNSLYNCTSSVAFLARCSFENGTCQMSRCSRGNASWSSETFTPGGPESGHTNLGVFGGLSTVPSNASSTPAPTRGPSRTPSNESSTSAPYNSTGADFFMHFSTAKGVEGDGAKMDTQKMTPRRNCAVQCLQFYYYHSGNESDRLNIWMREFDDEYDTGTRRLMWQITGPPADYWQLQHVPLNATKTFQVEFEGQKGEGSSFGGFSVDDINLSETECPHQTWQIRNVEELIAANTVLHSPRYFSKGGYGYRIQASLNPDYTEVYVRLVSGENASDYQLQWPCPYRQITIQILDQHPDIQQRMSRQFSFTTDPTSPSSSMWDNPRKVGTLFNDSYGESYYVNRGYGANFFGTLEVLRDSGFVKGGDIFVLVNMQDISELHFNRSLECNTMLPPQDFSSDRADDGPCVPVRVATEAPPTTETSSSIKVFSSVFVILVALALLWSP</sequence>
<dbReference type="Gene3D" id="2.60.210.10">
    <property type="entry name" value="Apoptosis, Tumor Necrosis Factor Receptor Associated Protein 2, Chain A"/>
    <property type="match status" value="1"/>
</dbReference>
<evidence type="ECO:0000256" key="2">
    <source>
        <dbReference type="ARBA" id="ARBA00022723"/>
    </source>
</evidence>
<dbReference type="GO" id="GO:0016020">
    <property type="term" value="C:membrane"/>
    <property type="evidence" value="ECO:0007669"/>
    <property type="project" value="InterPro"/>
</dbReference>
<dbReference type="PROSITE" id="PS50060">
    <property type="entry name" value="MAM_2"/>
    <property type="match status" value="1"/>
</dbReference>
<evidence type="ECO:0000256" key="10">
    <source>
        <dbReference type="PROSITE-ProRule" id="PRU01211"/>
    </source>
</evidence>
<dbReference type="OrthoDB" id="291007at2759"/>
<dbReference type="EC" id="3.4.24.-" evidence="11"/>
<dbReference type="EMBL" id="JAINUF010000007">
    <property type="protein sequence ID" value="KAJ8354787.1"/>
    <property type="molecule type" value="Genomic_DNA"/>
</dbReference>
<dbReference type="InterPro" id="IPR024079">
    <property type="entry name" value="MetalloPept_cat_dom_sf"/>
</dbReference>
<proteinExistence type="predicted"/>
<dbReference type="InterPro" id="IPR001506">
    <property type="entry name" value="Peptidase_M12A"/>
</dbReference>
<evidence type="ECO:0000256" key="1">
    <source>
        <dbReference type="ARBA" id="ARBA00022670"/>
    </source>
</evidence>
<evidence type="ECO:0000256" key="3">
    <source>
        <dbReference type="ARBA" id="ARBA00022729"/>
    </source>
</evidence>
<keyword evidence="16" id="KW-1185">Reference proteome</keyword>
<dbReference type="SUPFAM" id="SSF49599">
    <property type="entry name" value="TRAF domain-like"/>
    <property type="match status" value="1"/>
</dbReference>
<evidence type="ECO:0000259" key="13">
    <source>
        <dbReference type="PROSITE" id="PS50060"/>
    </source>
</evidence>
<dbReference type="SMART" id="SM00235">
    <property type="entry name" value="ZnMc"/>
    <property type="match status" value="1"/>
</dbReference>
<dbReference type="SUPFAM" id="SSF55486">
    <property type="entry name" value="Metalloproteases ('zincins'), catalytic domain"/>
    <property type="match status" value="1"/>
</dbReference>
<dbReference type="GO" id="GO:0006508">
    <property type="term" value="P:proteolysis"/>
    <property type="evidence" value="ECO:0007669"/>
    <property type="project" value="UniProtKB-KW"/>
</dbReference>
<keyword evidence="5 10" id="KW-0862">Zinc</keyword>
<accession>A0A9Q1FBE8</accession>
<dbReference type="AlphaFoldDB" id="A0A9Q1FBE8"/>
<dbReference type="PROSITE" id="PS51864">
    <property type="entry name" value="ASTACIN"/>
    <property type="match status" value="1"/>
</dbReference>
<evidence type="ECO:0000313" key="16">
    <source>
        <dbReference type="Proteomes" id="UP001152622"/>
    </source>
</evidence>
<feature type="active site" evidence="10">
    <location>
        <position position="147"/>
    </location>
</feature>
<comment type="cofactor">
    <cofactor evidence="10 11">
        <name>Zn(2+)</name>
        <dbReference type="ChEBI" id="CHEBI:29105"/>
    </cofactor>
    <text evidence="10 11">Binds 1 zinc ion per subunit.</text>
</comment>
<dbReference type="PANTHER" id="PTHR10127:SF903">
    <property type="entry name" value="MEPRIN A SUBUNIT"/>
    <property type="match status" value="1"/>
</dbReference>
<evidence type="ECO:0000256" key="6">
    <source>
        <dbReference type="ARBA" id="ARBA00023049"/>
    </source>
</evidence>
<keyword evidence="9" id="KW-0325">Glycoprotein</keyword>
<evidence type="ECO:0000259" key="14">
    <source>
        <dbReference type="PROSITE" id="PS51864"/>
    </source>
</evidence>
<evidence type="ECO:0000256" key="12">
    <source>
        <dbReference type="SAM" id="MobiDB-lite"/>
    </source>
</evidence>
<dbReference type="InterPro" id="IPR008974">
    <property type="entry name" value="TRAF-like"/>
</dbReference>
<feature type="region of interest" description="Disordered" evidence="12">
    <location>
        <begin position="277"/>
        <end position="331"/>
    </location>
</feature>
<gene>
    <name evidence="15" type="ORF">SKAU_G00223540</name>
</gene>
<evidence type="ECO:0000256" key="8">
    <source>
        <dbReference type="ARBA" id="ARBA00023157"/>
    </source>
</evidence>
<feature type="signal peptide" evidence="11">
    <location>
        <begin position="1"/>
        <end position="18"/>
    </location>
</feature>
<dbReference type="FunFam" id="2.60.210.10:FF:000009">
    <property type="entry name" value="Meprin A subunit"/>
    <property type="match status" value="1"/>
</dbReference>
<name>A0A9Q1FBE8_SYNKA</name>
<dbReference type="InterPro" id="IPR006026">
    <property type="entry name" value="Peptidase_Metallo"/>
</dbReference>
<dbReference type="InterPro" id="IPR000998">
    <property type="entry name" value="MAM_dom"/>
</dbReference>
<dbReference type="GO" id="GO:0004222">
    <property type="term" value="F:metalloendopeptidase activity"/>
    <property type="evidence" value="ECO:0007669"/>
    <property type="project" value="UniProtKB-UniRule"/>
</dbReference>
<keyword evidence="7" id="KW-0865">Zymogen</keyword>
<feature type="domain" description="MAM" evidence="13">
    <location>
        <begin position="257"/>
        <end position="460"/>
    </location>
</feature>
<evidence type="ECO:0000256" key="7">
    <source>
        <dbReference type="ARBA" id="ARBA00023145"/>
    </source>
</evidence>
<dbReference type="PANTHER" id="PTHR10127">
    <property type="entry name" value="DISCOIDIN, CUB, EGF, LAMININ , AND ZINC METALLOPROTEASE DOMAIN CONTAINING"/>
    <property type="match status" value="1"/>
</dbReference>
<feature type="binding site" evidence="10">
    <location>
        <position position="146"/>
    </location>
    <ligand>
        <name>Zn(2+)</name>
        <dbReference type="ChEBI" id="CHEBI:29105"/>
        <note>catalytic</note>
    </ligand>
</feature>
<dbReference type="Gene3D" id="3.40.390.10">
    <property type="entry name" value="Collagenase (Catalytic Domain)"/>
    <property type="match status" value="1"/>
</dbReference>
<evidence type="ECO:0000256" key="4">
    <source>
        <dbReference type="ARBA" id="ARBA00022801"/>
    </source>
</evidence>
<dbReference type="SUPFAM" id="SSF49899">
    <property type="entry name" value="Concanavalin A-like lectins/glucanases"/>
    <property type="match status" value="1"/>
</dbReference>
<keyword evidence="8" id="KW-1015">Disulfide bond</keyword>
<feature type="binding site" evidence="10">
    <location>
        <position position="150"/>
    </location>
    <ligand>
        <name>Zn(2+)</name>
        <dbReference type="ChEBI" id="CHEBI:29105"/>
        <note>catalytic</note>
    </ligand>
</feature>
<dbReference type="Pfam" id="PF00629">
    <property type="entry name" value="MAM"/>
    <property type="match status" value="1"/>
</dbReference>
<organism evidence="15 16">
    <name type="scientific">Synaphobranchus kaupii</name>
    <name type="common">Kaup's arrowtooth eel</name>
    <dbReference type="NCBI Taxonomy" id="118154"/>
    <lineage>
        <taxon>Eukaryota</taxon>
        <taxon>Metazoa</taxon>
        <taxon>Chordata</taxon>
        <taxon>Craniata</taxon>
        <taxon>Vertebrata</taxon>
        <taxon>Euteleostomi</taxon>
        <taxon>Actinopterygii</taxon>
        <taxon>Neopterygii</taxon>
        <taxon>Teleostei</taxon>
        <taxon>Anguilliformes</taxon>
        <taxon>Synaphobranchidae</taxon>
        <taxon>Synaphobranchus</taxon>
    </lineage>
</organism>
<keyword evidence="6 10" id="KW-0482">Metalloprotease</keyword>
<dbReference type="SMART" id="SM00137">
    <property type="entry name" value="MAM"/>
    <property type="match status" value="1"/>
</dbReference>
<dbReference type="Gene3D" id="2.60.120.200">
    <property type="match status" value="1"/>
</dbReference>
<feature type="domain" description="Peptidase M12A" evidence="14">
    <location>
        <begin position="56"/>
        <end position="250"/>
    </location>
</feature>
<comment type="caution">
    <text evidence="15">The sequence shown here is derived from an EMBL/GenBank/DDBJ whole genome shotgun (WGS) entry which is preliminary data.</text>
</comment>
<evidence type="ECO:0000256" key="5">
    <source>
        <dbReference type="ARBA" id="ARBA00022833"/>
    </source>
</evidence>
<dbReference type="Pfam" id="PF01400">
    <property type="entry name" value="Astacin"/>
    <property type="match status" value="1"/>
</dbReference>
<dbReference type="CDD" id="cd06263">
    <property type="entry name" value="MAM"/>
    <property type="match status" value="1"/>
</dbReference>
<keyword evidence="3 11" id="KW-0732">Signal</keyword>
<keyword evidence="4 10" id="KW-0378">Hydrolase</keyword>
<dbReference type="PRINTS" id="PR00480">
    <property type="entry name" value="ASTACIN"/>
</dbReference>
<keyword evidence="1 10" id="KW-0645">Protease</keyword>
<feature type="compositionally biased region" description="Polar residues" evidence="12">
    <location>
        <begin position="303"/>
        <end position="331"/>
    </location>
</feature>